<gene>
    <name evidence="2" type="ordered locus">Deipe_0405</name>
</gene>
<name>K9ZZ22_DEIPD</name>
<dbReference type="AlphaFoldDB" id="K9ZZ22"/>
<keyword evidence="1" id="KW-0732">Signal</keyword>
<feature type="chain" id="PRO_5003939428" description="Outer membrane protein beta-barrel domain-containing protein" evidence="1">
    <location>
        <begin position="24"/>
        <end position="139"/>
    </location>
</feature>
<dbReference type="HOGENOM" id="CLU_1851874_0_0_0"/>
<dbReference type="EMBL" id="CP003382">
    <property type="protein sequence ID" value="AFZ66005.1"/>
    <property type="molecule type" value="Genomic_DNA"/>
</dbReference>
<evidence type="ECO:0000256" key="1">
    <source>
        <dbReference type="SAM" id="SignalP"/>
    </source>
</evidence>
<protein>
    <recommendedName>
        <fullName evidence="4">Outer membrane protein beta-barrel domain-containing protein</fullName>
    </recommendedName>
</protein>
<sequence length="139" mass="13962">MSTLPKRILALFGLLAVAPASLAGGWAAVGVSTTGVGVQAGFGLAALPFIGRLGLEAALERPFTTSAPTYSLGATLRDVNLPATGIDAFVGAGLEWSPTPNPYVEAGLRAPLFGPLGLKATVRTAAGTGRATLGAEVRF</sequence>
<accession>K9ZZ22</accession>
<feature type="signal peptide" evidence="1">
    <location>
        <begin position="1"/>
        <end position="23"/>
    </location>
</feature>
<evidence type="ECO:0000313" key="2">
    <source>
        <dbReference type="EMBL" id="AFZ66005.1"/>
    </source>
</evidence>
<reference evidence="3" key="1">
    <citation type="submission" date="2012-03" db="EMBL/GenBank/DDBJ databases">
        <title>Complete sequence of chromosome of Deinococcus peraridilitoris DSM 19664.</title>
        <authorList>
            <person name="Lucas S."/>
            <person name="Copeland A."/>
            <person name="Lapidus A."/>
            <person name="Glavina del Rio T."/>
            <person name="Dalin E."/>
            <person name="Tice H."/>
            <person name="Bruce D."/>
            <person name="Goodwin L."/>
            <person name="Pitluck S."/>
            <person name="Peters L."/>
            <person name="Mikhailova N."/>
            <person name="Lu M."/>
            <person name="Kyrpides N."/>
            <person name="Mavromatis K."/>
            <person name="Ivanova N."/>
            <person name="Brettin T."/>
            <person name="Detter J.C."/>
            <person name="Han C."/>
            <person name="Larimer F."/>
            <person name="Land M."/>
            <person name="Hauser L."/>
            <person name="Markowitz V."/>
            <person name="Cheng J.-F."/>
            <person name="Hugenholtz P."/>
            <person name="Woyke T."/>
            <person name="Wu D."/>
            <person name="Pukall R."/>
            <person name="Steenblock K."/>
            <person name="Brambilla E."/>
            <person name="Klenk H.-P."/>
            <person name="Eisen J.A."/>
        </authorList>
    </citation>
    <scope>NUCLEOTIDE SEQUENCE [LARGE SCALE GENOMIC DNA]</scope>
    <source>
        <strain evidence="3">DSM 19664 / LMG 22246 / CIP 109416 / KR-200</strain>
    </source>
</reference>
<dbReference type="RefSeq" id="WP_015234316.1">
    <property type="nucleotide sequence ID" value="NC_019793.1"/>
</dbReference>
<proteinExistence type="predicted"/>
<keyword evidence="3" id="KW-1185">Reference proteome</keyword>
<dbReference type="PATRIC" id="fig|937777.3.peg.415"/>
<dbReference type="KEGG" id="dpd:Deipe_0405"/>
<evidence type="ECO:0000313" key="3">
    <source>
        <dbReference type="Proteomes" id="UP000010467"/>
    </source>
</evidence>
<dbReference type="Proteomes" id="UP000010467">
    <property type="component" value="Chromosome"/>
</dbReference>
<organism evidence="2 3">
    <name type="scientific">Deinococcus peraridilitoris (strain DSM 19664 / LMG 22246 / CIP 109416 / KR-200)</name>
    <dbReference type="NCBI Taxonomy" id="937777"/>
    <lineage>
        <taxon>Bacteria</taxon>
        <taxon>Thermotogati</taxon>
        <taxon>Deinococcota</taxon>
        <taxon>Deinococci</taxon>
        <taxon>Deinococcales</taxon>
        <taxon>Deinococcaceae</taxon>
        <taxon>Deinococcus</taxon>
    </lineage>
</organism>
<evidence type="ECO:0008006" key="4">
    <source>
        <dbReference type="Google" id="ProtNLM"/>
    </source>
</evidence>
<dbReference type="STRING" id="937777.Deipe_0405"/>
<dbReference type="OrthoDB" id="70639at2"/>